<evidence type="ECO:0000259" key="1">
    <source>
        <dbReference type="Pfam" id="PF00903"/>
    </source>
</evidence>
<reference evidence="3" key="1">
    <citation type="submission" date="2013-04" db="EMBL/GenBank/DDBJ databases">
        <title>Thioclava sp. 13D2W-2 Genome Sequencing.</title>
        <authorList>
            <person name="Lai Q."/>
            <person name="Li G."/>
            <person name="Shao Z."/>
        </authorList>
    </citation>
    <scope>NUCLEOTIDE SEQUENCE [LARGE SCALE GENOMIC DNA]</scope>
    <source>
        <strain evidence="3">13D2W-2</strain>
    </source>
</reference>
<accession>A0A085U0Z8</accession>
<gene>
    <name evidence="2" type="ORF">DW2_00765</name>
</gene>
<keyword evidence="3" id="KW-1185">Reference proteome</keyword>
<dbReference type="eggNOG" id="COG2764">
    <property type="taxonomic scope" value="Bacteria"/>
</dbReference>
<comment type="caution">
    <text evidence="2">The sequence shown here is derived from an EMBL/GenBank/DDBJ whole genome shotgun (WGS) entry which is preliminary data.</text>
</comment>
<dbReference type="InterPro" id="IPR004360">
    <property type="entry name" value="Glyas_Fos-R_dOase_dom"/>
</dbReference>
<dbReference type="Proteomes" id="UP000028607">
    <property type="component" value="Unassembled WGS sequence"/>
</dbReference>
<dbReference type="SUPFAM" id="SSF54593">
    <property type="entry name" value="Glyoxalase/Bleomycin resistance protein/Dihydroxybiphenyl dioxygenase"/>
    <property type="match status" value="1"/>
</dbReference>
<dbReference type="PANTHER" id="PTHR33990:SF1">
    <property type="entry name" value="PROTEIN YJDN"/>
    <property type="match status" value="1"/>
</dbReference>
<dbReference type="Pfam" id="PF00903">
    <property type="entry name" value="Glyoxalase"/>
    <property type="match status" value="1"/>
</dbReference>
<dbReference type="Gene3D" id="3.10.180.10">
    <property type="entry name" value="2,3-Dihydroxybiphenyl 1,2-Dioxygenase, domain 1"/>
    <property type="match status" value="1"/>
</dbReference>
<evidence type="ECO:0000313" key="2">
    <source>
        <dbReference type="EMBL" id="KFE36645.1"/>
    </source>
</evidence>
<proteinExistence type="predicted"/>
<sequence>MSFDPYIHFQGNCAAAMEFYADLFGGELSMMRYGEMPVEERQGPLSEAGAKRIMHASLVIGNRSLMASDWPEGAEGGPQASVSISHAEPTRAKARAIYDALSEDAREVMMPFGDTFFADGFGMLRDRFGTAWMIMGPVKM</sequence>
<dbReference type="InterPro" id="IPR028973">
    <property type="entry name" value="PhnB-like"/>
</dbReference>
<name>A0A085U0Z8_9RHOB</name>
<dbReference type="STRING" id="1317124.DW2_00765"/>
<dbReference type="PANTHER" id="PTHR33990">
    <property type="entry name" value="PROTEIN YJDN-RELATED"/>
    <property type="match status" value="1"/>
</dbReference>
<dbReference type="OrthoDB" id="9795306at2"/>
<feature type="domain" description="Glyoxalase/fosfomycin resistance/dioxygenase" evidence="1">
    <location>
        <begin position="9"/>
        <end position="134"/>
    </location>
</feature>
<protein>
    <submittedName>
        <fullName evidence="2">PhnB protein</fullName>
    </submittedName>
</protein>
<dbReference type="CDD" id="cd06588">
    <property type="entry name" value="PhnB_like"/>
    <property type="match status" value="1"/>
</dbReference>
<organism evidence="2 3">
    <name type="scientific">Thioclava atlantica</name>
    <dbReference type="NCBI Taxonomy" id="1317124"/>
    <lineage>
        <taxon>Bacteria</taxon>
        <taxon>Pseudomonadati</taxon>
        <taxon>Pseudomonadota</taxon>
        <taxon>Alphaproteobacteria</taxon>
        <taxon>Rhodobacterales</taxon>
        <taxon>Paracoccaceae</taxon>
        <taxon>Thioclava</taxon>
    </lineage>
</organism>
<evidence type="ECO:0000313" key="3">
    <source>
        <dbReference type="Proteomes" id="UP000028607"/>
    </source>
</evidence>
<dbReference type="PATRIC" id="fig|1317124.6.peg.147"/>
<reference evidence="2 3" key="2">
    <citation type="journal article" date="2015" name="Antonie Van Leeuwenhoek">
        <title>Thioclava indica sp. nov., isolated from surface seawater of the Indian Ocean.</title>
        <authorList>
            <person name="Liu Y."/>
            <person name="Lai Q."/>
            <person name="Du J."/>
            <person name="Xu H."/>
            <person name="Jiang L."/>
            <person name="Shao Z."/>
        </authorList>
    </citation>
    <scope>NUCLEOTIDE SEQUENCE [LARGE SCALE GENOMIC DNA]</scope>
    <source>
        <strain evidence="2 3">13D2W-2</strain>
    </source>
</reference>
<dbReference type="AlphaFoldDB" id="A0A085U0Z8"/>
<dbReference type="InterPro" id="IPR029068">
    <property type="entry name" value="Glyas_Bleomycin-R_OHBP_Dase"/>
</dbReference>
<dbReference type="RefSeq" id="WP_038142548.1">
    <property type="nucleotide sequence ID" value="NZ_AQRC01000001.1"/>
</dbReference>
<dbReference type="EMBL" id="AQRC01000001">
    <property type="protein sequence ID" value="KFE36645.1"/>
    <property type="molecule type" value="Genomic_DNA"/>
</dbReference>